<feature type="coiled-coil region" evidence="1">
    <location>
        <begin position="31"/>
        <end position="62"/>
    </location>
</feature>
<evidence type="ECO:0000256" key="1">
    <source>
        <dbReference type="SAM" id="Coils"/>
    </source>
</evidence>
<feature type="region of interest" description="Disordered" evidence="2">
    <location>
        <begin position="317"/>
        <end position="341"/>
    </location>
</feature>
<dbReference type="PANTHER" id="PTHR23313">
    <property type="entry name" value="TSEC1-RELATED"/>
    <property type="match status" value="1"/>
</dbReference>
<evidence type="ECO:0008006" key="5">
    <source>
        <dbReference type="Google" id="ProtNLM"/>
    </source>
</evidence>
<evidence type="ECO:0000313" key="4">
    <source>
        <dbReference type="Proteomes" id="UP000245119"/>
    </source>
</evidence>
<feature type="compositionally biased region" description="Polar residues" evidence="2">
    <location>
        <begin position="17"/>
        <end position="26"/>
    </location>
</feature>
<proteinExistence type="predicted"/>
<dbReference type="Proteomes" id="UP000245119">
    <property type="component" value="Linkage Group LG2"/>
</dbReference>
<organism evidence="3 4">
    <name type="scientific">Pomacea canaliculata</name>
    <name type="common">Golden apple snail</name>
    <dbReference type="NCBI Taxonomy" id="400727"/>
    <lineage>
        <taxon>Eukaryota</taxon>
        <taxon>Metazoa</taxon>
        <taxon>Spiralia</taxon>
        <taxon>Lophotrochozoa</taxon>
        <taxon>Mollusca</taxon>
        <taxon>Gastropoda</taxon>
        <taxon>Caenogastropoda</taxon>
        <taxon>Architaenioglossa</taxon>
        <taxon>Ampullarioidea</taxon>
        <taxon>Ampullariidae</taxon>
        <taxon>Pomacea</taxon>
    </lineage>
</organism>
<dbReference type="Gene3D" id="1.10.287.1490">
    <property type="match status" value="1"/>
</dbReference>
<dbReference type="AlphaFoldDB" id="A0A2T7PSH5"/>
<feature type="compositionally biased region" description="Basic residues" evidence="2">
    <location>
        <begin position="123"/>
        <end position="134"/>
    </location>
</feature>
<dbReference type="OrthoDB" id="269872at2759"/>
<name>A0A2T7PSH5_POMCA</name>
<feature type="region of interest" description="Disordered" evidence="2">
    <location>
        <begin position="92"/>
        <end position="139"/>
    </location>
</feature>
<dbReference type="OMA" id="QISCEYY"/>
<dbReference type="PANTHER" id="PTHR23313:SF0">
    <property type="entry name" value="TESTIS-EXPRESSED PROTEIN 9"/>
    <property type="match status" value="1"/>
</dbReference>
<gene>
    <name evidence="3" type="ORF">C0Q70_03357</name>
</gene>
<protein>
    <recommendedName>
        <fullName evidence="5">Testis-expressed sequence 9 protein</fullName>
    </recommendedName>
</protein>
<accession>A0A2T7PSH5</accession>
<sequence>MAESSRYGSAVRAGSRDGSQQNASNTRKFDILSKEEEYKRLNEELEAKTASLVQEAEQVMREQESVLAKSRLLDNINTDDFLKSFDDDLTEKNEDTHHKALSRPASKAGQANQTGPKSEKKKSASSRTKNRPRSKTSGVDDVALVDDTFITEFKDNSLYHEAFADIENKMESGDMKIVVDDDILPQTAQDMGSEATIRFLKAKVRVMQEELDRLAQENNKKEEEANHLKGKMKEFEEERGRFHRTNAALQTQIEKYKNLAEEARSKSESQELQLTALRKELEQHKRTQKQQQTTQSAMDVRLNRALEEIEKYKEQLQKAKATSKDSSDAEKKRTEQLFAENKRLEKQKNELMAGFKKQMKLIDVLKRQKMHIEAAKMLQFSEEEFVKALEWGS</sequence>
<reference evidence="3 4" key="1">
    <citation type="submission" date="2018-04" db="EMBL/GenBank/DDBJ databases">
        <title>The genome of golden apple snail Pomacea canaliculata provides insight into stress tolerance and invasive adaptation.</title>
        <authorList>
            <person name="Liu C."/>
            <person name="Liu B."/>
            <person name="Ren Y."/>
            <person name="Zhang Y."/>
            <person name="Wang H."/>
            <person name="Li S."/>
            <person name="Jiang F."/>
            <person name="Yin L."/>
            <person name="Zhang G."/>
            <person name="Qian W."/>
            <person name="Fan W."/>
        </authorList>
    </citation>
    <scope>NUCLEOTIDE SEQUENCE [LARGE SCALE GENOMIC DNA]</scope>
    <source>
        <strain evidence="3">SZHN2017</strain>
        <tissue evidence="3">Muscle</tissue>
    </source>
</reference>
<evidence type="ECO:0000256" key="2">
    <source>
        <dbReference type="SAM" id="MobiDB-lite"/>
    </source>
</evidence>
<keyword evidence="1" id="KW-0175">Coiled coil</keyword>
<comment type="caution">
    <text evidence="3">The sequence shown here is derived from an EMBL/GenBank/DDBJ whole genome shotgun (WGS) entry which is preliminary data.</text>
</comment>
<dbReference type="STRING" id="400727.A0A2T7PSH5"/>
<keyword evidence="4" id="KW-1185">Reference proteome</keyword>
<feature type="region of interest" description="Disordered" evidence="2">
    <location>
        <begin position="1"/>
        <end position="30"/>
    </location>
</feature>
<dbReference type="EMBL" id="PZQS01000002">
    <property type="protein sequence ID" value="PVD36375.1"/>
    <property type="molecule type" value="Genomic_DNA"/>
</dbReference>
<evidence type="ECO:0000313" key="3">
    <source>
        <dbReference type="EMBL" id="PVD36375.1"/>
    </source>
</evidence>